<evidence type="ECO:0000313" key="2">
    <source>
        <dbReference type="Proteomes" id="UP001570846"/>
    </source>
</evidence>
<keyword evidence="2" id="KW-1185">Reference proteome</keyword>
<evidence type="ECO:0000313" key="1">
    <source>
        <dbReference type="EMBL" id="MFA1770622.1"/>
    </source>
</evidence>
<reference evidence="1 2" key="1">
    <citation type="submission" date="2024-08" db="EMBL/GenBank/DDBJ databases">
        <authorList>
            <person name="Wei W."/>
        </authorList>
    </citation>
    <scope>NUCLEOTIDE SEQUENCE [LARGE SCALE GENOMIC DNA]</scope>
    <source>
        <strain evidence="1 2">XU2</strain>
    </source>
</reference>
<gene>
    <name evidence="1" type="ORF">ACD591_04910</name>
</gene>
<accession>A0ABV4RBY3</accession>
<comment type="caution">
    <text evidence="1">The sequence shown here is derived from an EMBL/GenBank/DDBJ whole genome shotgun (WGS) entry which is preliminary data.</text>
</comment>
<dbReference type="Proteomes" id="UP001570846">
    <property type="component" value="Unassembled WGS sequence"/>
</dbReference>
<sequence>MGTKISSSKPILSNWLLNKVLKSRLLEGNGGNVWWETYCGLPNPWVLQPHACVVGGPETALHRLGKGGLKGLNEKLADEL</sequence>
<name>A0ABV4RBY3_9BACT</name>
<organism evidence="1 2">
    <name type="scientific">Rufibacter glacialis</name>
    <dbReference type="NCBI Taxonomy" id="1259555"/>
    <lineage>
        <taxon>Bacteria</taxon>
        <taxon>Pseudomonadati</taxon>
        <taxon>Bacteroidota</taxon>
        <taxon>Cytophagia</taxon>
        <taxon>Cytophagales</taxon>
        <taxon>Hymenobacteraceae</taxon>
        <taxon>Rufibacter</taxon>
    </lineage>
</organism>
<dbReference type="EMBL" id="JBGOGF010000002">
    <property type="protein sequence ID" value="MFA1770622.1"/>
    <property type="molecule type" value="Genomic_DNA"/>
</dbReference>
<proteinExistence type="predicted"/>
<protein>
    <submittedName>
        <fullName evidence="1">Uncharacterized protein</fullName>
    </submittedName>
</protein>